<dbReference type="GO" id="GO:0016301">
    <property type="term" value="F:kinase activity"/>
    <property type="evidence" value="ECO:0007669"/>
    <property type="project" value="UniProtKB-KW"/>
</dbReference>
<dbReference type="PROSITE" id="PS50109">
    <property type="entry name" value="HIS_KIN"/>
    <property type="match status" value="1"/>
</dbReference>
<dbReference type="PANTHER" id="PTHR45436">
    <property type="entry name" value="SENSOR HISTIDINE KINASE YKOH"/>
    <property type="match status" value="1"/>
</dbReference>
<protein>
    <recommendedName>
        <fullName evidence="3">histidine kinase</fullName>
        <ecNumber evidence="3">2.7.13.3</ecNumber>
    </recommendedName>
</protein>
<dbReference type="InterPro" id="IPR036097">
    <property type="entry name" value="HisK_dim/P_sf"/>
</dbReference>
<evidence type="ECO:0000313" key="17">
    <source>
        <dbReference type="Proteomes" id="UP001595729"/>
    </source>
</evidence>
<evidence type="ECO:0000256" key="10">
    <source>
        <dbReference type="ARBA" id="ARBA00022989"/>
    </source>
</evidence>
<name>A0ABV7W633_9BURK</name>
<proteinExistence type="predicted"/>
<evidence type="ECO:0000256" key="13">
    <source>
        <dbReference type="SAM" id="Phobius"/>
    </source>
</evidence>
<evidence type="ECO:0000256" key="12">
    <source>
        <dbReference type="ARBA" id="ARBA00023136"/>
    </source>
</evidence>
<dbReference type="SMART" id="SM00388">
    <property type="entry name" value="HisKA"/>
    <property type="match status" value="1"/>
</dbReference>
<keyword evidence="17" id="KW-1185">Reference proteome</keyword>
<dbReference type="EC" id="2.7.13.3" evidence="3"/>
<comment type="subcellular location">
    <subcellularLocation>
        <location evidence="2">Membrane</location>
        <topology evidence="2">Multi-pass membrane protein</topology>
    </subcellularLocation>
</comment>
<dbReference type="Proteomes" id="UP001595729">
    <property type="component" value="Unassembled WGS sequence"/>
</dbReference>
<keyword evidence="8 16" id="KW-0418">Kinase</keyword>
<evidence type="ECO:0000259" key="14">
    <source>
        <dbReference type="PROSITE" id="PS50109"/>
    </source>
</evidence>
<evidence type="ECO:0000256" key="8">
    <source>
        <dbReference type="ARBA" id="ARBA00022777"/>
    </source>
</evidence>
<keyword evidence="10 13" id="KW-1133">Transmembrane helix</keyword>
<evidence type="ECO:0000256" key="1">
    <source>
        <dbReference type="ARBA" id="ARBA00000085"/>
    </source>
</evidence>
<dbReference type="Pfam" id="PF00512">
    <property type="entry name" value="HisKA"/>
    <property type="match status" value="1"/>
</dbReference>
<dbReference type="InterPro" id="IPR003594">
    <property type="entry name" value="HATPase_dom"/>
</dbReference>
<evidence type="ECO:0000256" key="2">
    <source>
        <dbReference type="ARBA" id="ARBA00004141"/>
    </source>
</evidence>
<comment type="caution">
    <text evidence="16">The sequence shown here is derived from an EMBL/GenBank/DDBJ whole genome shotgun (WGS) entry which is preliminary data.</text>
</comment>
<dbReference type="InterPro" id="IPR003660">
    <property type="entry name" value="HAMP_dom"/>
</dbReference>
<evidence type="ECO:0000259" key="15">
    <source>
        <dbReference type="PROSITE" id="PS50885"/>
    </source>
</evidence>
<keyword evidence="5" id="KW-0808">Transferase</keyword>
<feature type="transmembrane region" description="Helical" evidence="13">
    <location>
        <begin position="163"/>
        <end position="186"/>
    </location>
</feature>
<keyword evidence="12 13" id="KW-0472">Membrane</keyword>
<dbReference type="PROSITE" id="PS50885">
    <property type="entry name" value="HAMP"/>
    <property type="match status" value="1"/>
</dbReference>
<dbReference type="SUPFAM" id="SSF55874">
    <property type="entry name" value="ATPase domain of HSP90 chaperone/DNA topoisomerase II/histidine kinase"/>
    <property type="match status" value="1"/>
</dbReference>
<dbReference type="PRINTS" id="PR00344">
    <property type="entry name" value="BCTRLSENSOR"/>
</dbReference>
<keyword evidence="7" id="KW-0547">Nucleotide-binding</keyword>
<dbReference type="InterPro" id="IPR004358">
    <property type="entry name" value="Sig_transdc_His_kin-like_C"/>
</dbReference>
<gene>
    <name evidence="16" type="ORF">ACFOPI_16855</name>
</gene>
<dbReference type="PANTHER" id="PTHR45436:SF14">
    <property type="entry name" value="SENSOR PROTEIN QSEC"/>
    <property type="match status" value="1"/>
</dbReference>
<keyword evidence="6 13" id="KW-0812">Transmembrane</keyword>
<comment type="catalytic activity">
    <reaction evidence="1">
        <text>ATP + protein L-histidine = ADP + protein N-phospho-L-histidine.</text>
        <dbReference type="EC" id="2.7.13.3"/>
    </reaction>
</comment>
<evidence type="ECO:0000256" key="3">
    <source>
        <dbReference type="ARBA" id="ARBA00012438"/>
    </source>
</evidence>
<dbReference type="CDD" id="cd00082">
    <property type="entry name" value="HisKA"/>
    <property type="match status" value="1"/>
</dbReference>
<evidence type="ECO:0000256" key="7">
    <source>
        <dbReference type="ARBA" id="ARBA00022741"/>
    </source>
</evidence>
<dbReference type="Pfam" id="PF02518">
    <property type="entry name" value="HATPase_c"/>
    <property type="match status" value="1"/>
</dbReference>
<keyword evidence="4" id="KW-0597">Phosphoprotein</keyword>
<evidence type="ECO:0000256" key="11">
    <source>
        <dbReference type="ARBA" id="ARBA00023012"/>
    </source>
</evidence>
<dbReference type="SMART" id="SM00387">
    <property type="entry name" value="HATPase_c"/>
    <property type="match status" value="1"/>
</dbReference>
<evidence type="ECO:0000256" key="4">
    <source>
        <dbReference type="ARBA" id="ARBA00022553"/>
    </source>
</evidence>
<dbReference type="InterPro" id="IPR003661">
    <property type="entry name" value="HisK_dim/P_dom"/>
</dbReference>
<keyword evidence="9" id="KW-0067">ATP-binding</keyword>
<dbReference type="SUPFAM" id="SSF47384">
    <property type="entry name" value="Homodimeric domain of signal transducing histidine kinase"/>
    <property type="match status" value="1"/>
</dbReference>
<evidence type="ECO:0000256" key="5">
    <source>
        <dbReference type="ARBA" id="ARBA00022679"/>
    </source>
</evidence>
<keyword evidence="11" id="KW-0902">Two-component regulatory system</keyword>
<dbReference type="Gene3D" id="3.30.565.10">
    <property type="entry name" value="Histidine kinase-like ATPase, C-terminal domain"/>
    <property type="match status" value="1"/>
</dbReference>
<dbReference type="InterPro" id="IPR050428">
    <property type="entry name" value="TCS_sensor_his_kinase"/>
</dbReference>
<accession>A0ABV7W633</accession>
<dbReference type="CDD" id="cd00075">
    <property type="entry name" value="HATPase"/>
    <property type="match status" value="1"/>
</dbReference>
<dbReference type="InterPro" id="IPR036890">
    <property type="entry name" value="HATPase_C_sf"/>
</dbReference>
<dbReference type="Gene3D" id="1.10.287.130">
    <property type="match status" value="1"/>
</dbReference>
<dbReference type="EMBL" id="JBHRXX010000007">
    <property type="protein sequence ID" value="MFC3685275.1"/>
    <property type="molecule type" value="Genomic_DNA"/>
</dbReference>
<organism evidence="16 17">
    <name type="scientific">Hydrogenophaga luteola</name>
    <dbReference type="NCBI Taxonomy" id="1591122"/>
    <lineage>
        <taxon>Bacteria</taxon>
        <taxon>Pseudomonadati</taxon>
        <taxon>Pseudomonadota</taxon>
        <taxon>Betaproteobacteria</taxon>
        <taxon>Burkholderiales</taxon>
        <taxon>Comamonadaceae</taxon>
        <taxon>Hydrogenophaga</taxon>
    </lineage>
</organism>
<evidence type="ECO:0000256" key="9">
    <source>
        <dbReference type="ARBA" id="ARBA00022840"/>
    </source>
</evidence>
<dbReference type="RefSeq" id="WP_382176228.1">
    <property type="nucleotide sequence ID" value="NZ_JBHRXX010000007.1"/>
</dbReference>
<feature type="domain" description="HAMP" evidence="15">
    <location>
        <begin position="183"/>
        <end position="235"/>
    </location>
</feature>
<reference evidence="17" key="1">
    <citation type="journal article" date="2019" name="Int. J. Syst. Evol. Microbiol.">
        <title>The Global Catalogue of Microorganisms (GCM) 10K type strain sequencing project: providing services to taxonomists for standard genome sequencing and annotation.</title>
        <authorList>
            <consortium name="The Broad Institute Genomics Platform"/>
            <consortium name="The Broad Institute Genome Sequencing Center for Infectious Disease"/>
            <person name="Wu L."/>
            <person name="Ma J."/>
        </authorList>
    </citation>
    <scope>NUCLEOTIDE SEQUENCE [LARGE SCALE GENOMIC DNA]</scope>
    <source>
        <strain evidence="17">KCTC 42501</strain>
    </source>
</reference>
<evidence type="ECO:0000313" key="16">
    <source>
        <dbReference type="EMBL" id="MFC3685275.1"/>
    </source>
</evidence>
<evidence type="ECO:0000256" key="6">
    <source>
        <dbReference type="ARBA" id="ARBA00022692"/>
    </source>
</evidence>
<feature type="domain" description="Histidine kinase" evidence="14">
    <location>
        <begin position="243"/>
        <end position="455"/>
    </location>
</feature>
<dbReference type="InterPro" id="IPR005467">
    <property type="entry name" value="His_kinase_dom"/>
</dbReference>
<sequence>MKHWLGPSLLRRTVLALLAALLLVWVVLSLKDFLTFKQDVRDRESFGKIAQATLNALQGMDAAQARVALLAADRQYNELRRNAENAAPGSLLFQLRSADGSVVYESVAGAPFPDASGASPSGEIEHKGTRYWVMTQEDARWRLVVWVPVVSDATAMALIGQDILGYLLVALPFVVLPMALAVWLGLRPLRSLTRQIARRRPDDLTPLEEPTGYVELAPLVDAANVLLERSRHQRALEQSFVQDAAHELKTPLAVVAAQAHVLAHARDEAQRQAAQRALEQGVQRASHQVNQLLMLAALEHAAHQPPQAVDLVEMARETLIELEPLATGRGSTLALQSPDEMMETVDADALRLVLVNLVRNAIQHGVDGGSVEVSLVHQGGRVTLAVADDGPGIPAHERLLVFDRFYRSGSSGSKGSGLGLAIVQRAAQRLNAQVSIADRPGGQGTVFMVTWPAAA</sequence>